<accession>A0A1I3K3B9</accession>
<proteinExistence type="predicted"/>
<protein>
    <submittedName>
        <fullName evidence="2">Stage II sporulation protein R</fullName>
    </submittedName>
</protein>
<keyword evidence="1" id="KW-1133">Transmembrane helix</keyword>
<dbReference type="Pfam" id="PF09551">
    <property type="entry name" value="Spore_II_R"/>
    <property type="match status" value="1"/>
</dbReference>
<reference evidence="2 3" key="1">
    <citation type="submission" date="2016-10" db="EMBL/GenBank/DDBJ databases">
        <authorList>
            <person name="de Groot N.N."/>
        </authorList>
    </citation>
    <scope>NUCLEOTIDE SEQUENCE [LARGE SCALE GENOMIC DNA]</scope>
    <source>
        <strain evidence="2 3">DSM 44778</strain>
    </source>
</reference>
<evidence type="ECO:0000256" key="1">
    <source>
        <dbReference type="SAM" id="Phobius"/>
    </source>
</evidence>
<keyword evidence="1" id="KW-0812">Transmembrane</keyword>
<dbReference type="STRING" id="46223.SAMN05421852_101315"/>
<feature type="transmembrane region" description="Helical" evidence="1">
    <location>
        <begin position="6"/>
        <end position="23"/>
    </location>
</feature>
<dbReference type="Proteomes" id="UP000199545">
    <property type="component" value="Unassembled WGS sequence"/>
</dbReference>
<name>A0A1I3K3B9_9BACL</name>
<keyword evidence="1" id="KW-0472">Membrane</keyword>
<dbReference type="AlphaFoldDB" id="A0A1I3K3B9"/>
<dbReference type="EMBL" id="FORR01000001">
    <property type="protein sequence ID" value="SFI66997.1"/>
    <property type="molecule type" value="Genomic_DNA"/>
</dbReference>
<organism evidence="2 3">
    <name type="scientific">Thermoflavimicrobium dichotomicum</name>
    <dbReference type="NCBI Taxonomy" id="46223"/>
    <lineage>
        <taxon>Bacteria</taxon>
        <taxon>Bacillati</taxon>
        <taxon>Bacillota</taxon>
        <taxon>Bacilli</taxon>
        <taxon>Bacillales</taxon>
        <taxon>Thermoactinomycetaceae</taxon>
        <taxon>Thermoflavimicrobium</taxon>
    </lineage>
</organism>
<dbReference type="RefSeq" id="WP_175482233.1">
    <property type="nucleotide sequence ID" value="NZ_FORR01000001.1"/>
</dbReference>
<keyword evidence="3" id="KW-1185">Reference proteome</keyword>
<dbReference type="InterPro" id="IPR014202">
    <property type="entry name" value="Spore_II_R"/>
</dbReference>
<evidence type="ECO:0000313" key="2">
    <source>
        <dbReference type="EMBL" id="SFI66997.1"/>
    </source>
</evidence>
<sequence>MKKGHYFFLFIFVIMGLFSFHVINDEIWAGSKVLSGTDKEIPEQAIRLRILANSDTVQDQWLKRKVRDQVVEEIQSWAAQPRNLDEARKLIGKRIPLFQQIAEQTVRQYGFTYPVKVDFGQVPFPTKLYGEKVYPAGNYEALRITLGKGEGDNWWCVLFPPLCFVDMGSGEAIPKKSASLSASLTPKTEVLAAAADEEVNGSEPESWQVRFLLVEQLTHWCKKWF</sequence>
<evidence type="ECO:0000313" key="3">
    <source>
        <dbReference type="Proteomes" id="UP000199545"/>
    </source>
</evidence>
<dbReference type="NCBIfam" id="TIGR02837">
    <property type="entry name" value="spore_II_R"/>
    <property type="match status" value="1"/>
</dbReference>
<gene>
    <name evidence="2" type="ORF">SAMN05421852_101315</name>
</gene>